<evidence type="ECO:0000256" key="2">
    <source>
        <dbReference type="SAM" id="Phobius"/>
    </source>
</evidence>
<feature type="region of interest" description="Disordered" evidence="1">
    <location>
        <begin position="323"/>
        <end position="348"/>
    </location>
</feature>
<reference evidence="4 5" key="1">
    <citation type="submission" date="2024-01" db="EMBL/GenBank/DDBJ databases">
        <title>The diversity of rhizobia nodulating Mimosa spp. in eleven states of Brazil covering several biomes is determined by host plant, location, and edaphic factors.</title>
        <authorList>
            <person name="Rouws L."/>
            <person name="Barauna A."/>
            <person name="Beukes C."/>
            <person name="De Faria S.M."/>
            <person name="Gross E."/>
            <person name="Dos Reis Junior F.B."/>
            <person name="Simon M."/>
            <person name="Maluk M."/>
            <person name="Odee D.W."/>
            <person name="Kenicer G."/>
            <person name="Young J.P.W."/>
            <person name="Reis V.M."/>
            <person name="Zilli J."/>
            <person name="James E.K."/>
        </authorList>
    </citation>
    <scope>NUCLEOTIDE SEQUENCE [LARGE SCALE GENOMIC DNA]</scope>
    <source>
        <strain evidence="4 5">JPY164</strain>
    </source>
</reference>
<feature type="chain" id="PRO_5045845865" evidence="3">
    <location>
        <begin position="27"/>
        <end position="348"/>
    </location>
</feature>
<evidence type="ECO:0000256" key="3">
    <source>
        <dbReference type="SAM" id="SignalP"/>
    </source>
</evidence>
<feature type="signal peptide" evidence="3">
    <location>
        <begin position="1"/>
        <end position="26"/>
    </location>
</feature>
<keyword evidence="5" id="KW-1185">Reference proteome</keyword>
<name>A0ABU9SKM7_9BURK</name>
<keyword evidence="2" id="KW-0472">Membrane</keyword>
<comment type="caution">
    <text evidence="4">The sequence shown here is derived from an EMBL/GenBank/DDBJ whole genome shotgun (WGS) entry which is preliminary data.</text>
</comment>
<organism evidence="4 5">
    <name type="scientific">Paraburkholderia guartelaensis</name>
    <dbReference type="NCBI Taxonomy" id="2546446"/>
    <lineage>
        <taxon>Bacteria</taxon>
        <taxon>Pseudomonadati</taxon>
        <taxon>Pseudomonadota</taxon>
        <taxon>Betaproteobacteria</taxon>
        <taxon>Burkholderiales</taxon>
        <taxon>Burkholderiaceae</taxon>
        <taxon>Paraburkholderia</taxon>
    </lineage>
</organism>
<protein>
    <submittedName>
        <fullName evidence="4">GPO family capsid scaffolding protein</fullName>
    </submittedName>
</protein>
<keyword evidence="2" id="KW-1133">Transmembrane helix</keyword>
<dbReference type="RefSeq" id="WP_406953845.1">
    <property type="nucleotide sequence ID" value="NZ_JAYMRW010000017.1"/>
</dbReference>
<proteinExistence type="predicted"/>
<accession>A0ABU9SKM7</accession>
<keyword evidence="2" id="KW-0812">Transmembrane</keyword>
<evidence type="ECO:0000256" key="1">
    <source>
        <dbReference type="SAM" id="MobiDB-lite"/>
    </source>
</evidence>
<evidence type="ECO:0000313" key="5">
    <source>
        <dbReference type="Proteomes" id="UP001390669"/>
    </source>
</evidence>
<feature type="transmembrane region" description="Helical" evidence="2">
    <location>
        <begin position="50"/>
        <end position="69"/>
    </location>
</feature>
<dbReference type="Pfam" id="PF05929">
    <property type="entry name" value="Phage_GPO"/>
    <property type="match status" value="1"/>
</dbReference>
<gene>
    <name evidence="4" type="ORF">VSR33_30990</name>
</gene>
<dbReference type="EMBL" id="JAYMRW010000017">
    <property type="protein sequence ID" value="MEM5451904.1"/>
    <property type="molecule type" value="Genomic_DNA"/>
</dbReference>
<keyword evidence="3" id="KW-0732">Signal</keyword>
<dbReference type="Proteomes" id="UP001390669">
    <property type="component" value="Unassembled WGS sequence"/>
</dbReference>
<evidence type="ECO:0000313" key="4">
    <source>
        <dbReference type="EMBL" id="MEM5451904.1"/>
    </source>
</evidence>
<dbReference type="InterPro" id="IPR009228">
    <property type="entry name" value="Capsid_scaffold_GpO"/>
</dbReference>
<sequence>MHSRKLSLMSLAVAAIAFAFTLDAHAATAAVSTVFSADALFSLLHDQNIGIAGAAGLGAMAIGSTANAAKLANSKMFRIAVEGATSDGRNISREWLTQMAKSYNPELYGARINLEHYRGIVPDGPFKAYGDVLALETRDESGPLAGKLGLYARIAPTAELVALTKAKQKIYTSCEIDPSFADTKQAYLIGLAVTDSPASLGTEILSFAAQNPAASPFAGRKVSPSNLFTAADETVIEFEPEASPDTPTLPSLFGRVKELLGMAKKKEASDETRFADLSQAIEATATHGAAQAEAMAKLEKQVAELSAAREADRKAFDELHTQLSTTGNGQPQRPHATGAGAAPITTDC</sequence>